<sequence>MHQMSNDYSSYWEVELYPLHLHCSSFVTVPILDPVLQNSAALNL</sequence>
<keyword evidence="2" id="KW-1185">Reference proteome</keyword>
<protein>
    <submittedName>
        <fullName evidence="1">Uncharacterized protein</fullName>
    </submittedName>
</protein>
<proteinExistence type="predicted"/>
<dbReference type="Proteomes" id="UP000241769">
    <property type="component" value="Unassembled WGS sequence"/>
</dbReference>
<comment type="caution">
    <text evidence="1">The sequence shown here is derived from an EMBL/GenBank/DDBJ whole genome shotgun (WGS) entry which is preliminary data.</text>
</comment>
<dbReference type="InParanoid" id="A0A2P6N7U5"/>
<evidence type="ECO:0000313" key="1">
    <source>
        <dbReference type="EMBL" id="PRP80024.1"/>
    </source>
</evidence>
<name>A0A2P6N7U5_9EUKA</name>
<accession>A0A2P6N7U5</accession>
<reference evidence="1 2" key="1">
    <citation type="journal article" date="2018" name="Genome Biol. Evol.">
        <title>Multiple Roots of Fruiting Body Formation in Amoebozoa.</title>
        <authorList>
            <person name="Hillmann F."/>
            <person name="Forbes G."/>
            <person name="Novohradska S."/>
            <person name="Ferling I."/>
            <person name="Riege K."/>
            <person name="Groth M."/>
            <person name="Westermann M."/>
            <person name="Marz M."/>
            <person name="Spaller T."/>
            <person name="Winckler T."/>
            <person name="Schaap P."/>
            <person name="Glockner G."/>
        </authorList>
    </citation>
    <scope>NUCLEOTIDE SEQUENCE [LARGE SCALE GENOMIC DNA]</scope>
    <source>
        <strain evidence="1 2">Jena</strain>
    </source>
</reference>
<organism evidence="1 2">
    <name type="scientific">Planoprotostelium fungivorum</name>
    <dbReference type="NCBI Taxonomy" id="1890364"/>
    <lineage>
        <taxon>Eukaryota</taxon>
        <taxon>Amoebozoa</taxon>
        <taxon>Evosea</taxon>
        <taxon>Variosea</taxon>
        <taxon>Cavosteliida</taxon>
        <taxon>Cavosteliaceae</taxon>
        <taxon>Planoprotostelium</taxon>
    </lineage>
</organism>
<gene>
    <name evidence="1" type="ORF">PROFUN_12311</name>
</gene>
<dbReference type="EMBL" id="MDYQ01000163">
    <property type="protein sequence ID" value="PRP80024.1"/>
    <property type="molecule type" value="Genomic_DNA"/>
</dbReference>
<evidence type="ECO:0000313" key="2">
    <source>
        <dbReference type="Proteomes" id="UP000241769"/>
    </source>
</evidence>
<dbReference type="AlphaFoldDB" id="A0A2P6N7U5"/>